<organism evidence="1 2">
    <name type="scientific">Artomyces pyxidatus</name>
    <dbReference type="NCBI Taxonomy" id="48021"/>
    <lineage>
        <taxon>Eukaryota</taxon>
        <taxon>Fungi</taxon>
        <taxon>Dikarya</taxon>
        <taxon>Basidiomycota</taxon>
        <taxon>Agaricomycotina</taxon>
        <taxon>Agaricomycetes</taxon>
        <taxon>Russulales</taxon>
        <taxon>Auriscalpiaceae</taxon>
        <taxon>Artomyces</taxon>
    </lineage>
</organism>
<reference evidence="1" key="1">
    <citation type="submission" date="2021-03" db="EMBL/GenBank/DDBJ databases">
        <authorList>
            <consortium name="DOE Joint Genome Institute"/>
            <person name="Ahrendt S."/>
            <person name="Looney B.P."/>
            <person name="Miyauchi S."/>
            <person name="Morin E."/>
            <person name="Drula E."/>
            <person name="Courty P.E."/>
            <person name="Chicoki N."/>
            <person name="Fauchery L."/>
            <person name="Kohler A."/>
            <person name="Kuo A."/>
            <person name="Labutti K."/>
            <person name="Pangilinan J."/>
            <person name="Lipzen A."/>
            <person name="Riley R."/>
            <person name="Andreopoulos W."/>
            <person name="He G."/>
            <person name="Johnson J."/>
            <person name="Barry K.W."/>
            <person name="Grigoriev I.V."/>
            <person name="Nagy L."/>
            <person name="Hibbett D."/>
            <person name="Henrissat B."/>
            <person name="Matheny P.B."/>
            <person name="Labbe J."/>
            <person name="Martin F."/>
        </authorList>
    </citation>
    <scope>NUCLEOTIDE SEQUENCE</scope>
    <source>
        <strain evidence="1">HHB10654</strain>
    </source>
</reference>
<proteinExistence type="predicted"/>
<protein>
    <submittedName>
        <fullName evidence="1">Uncharacterized protein</fullName>
    </submittedName>
</protein>
<comment type="caution">
    <text evidence="1">The sequence shown here is derived from an EMBL/GenBank/DDBJ whole genome shotgun (WGS) entry which is preliminary data.</text>
</comment>
<sequence>ASSTDVERAFSRGSLNVTRLRHGLSDESVRAATVMQSWMTVPGLVHETELADMIK</sequence>
<dbReference type="Proteomes" id="UP000814140">
    <property type="component" value="Unassembled WGS sequence"/>
</dbReference>
<reference evidence="1" key="2">
    <citation type="journal article" date="2022" name="New Phytol.">
        <title>Evolutionary transition to the ectomycorrhizal habit in the genomes of a hyperdiverse lineage of mushroom-forming fungi.</title>
        <authorList>
            <person name="Looney B."/>
            <person name="Miyauchi S."/>
            <person name="Morin E."/>
            <person name="Drula E."/>
            <person name="Courty P.E."/>
            <person name="Kohler A."/>
            <person name="Kuo A."/>
            <person name="LaButti K."/>
            <person name="Pangilinan J."/>
            <person name="Lipzen A."/>
            <person name="Riley R."/>
            <person name="Andreopoulos W."/>
            <person name="He G."/>
            <person name="Johnson J."/>
            <person name="Nolan M."/>
            <person name="Tritt A."/>
            <person name="Barry K.W."/>
            <person name="Grigoriev I.V."/>
            <person name="Nagy L.G."/>
            <person name="Hibbett D."/>
            <person name="Henrissat B."/>
            <person name="Matheny P.B."/>
            <person name="Labbe J."/>
            <person name="Martin F.M."/>
        </authorList>
    </citation>
    <scope>NUCLEOTIDE SEQUENCE</scope>
    <source>
        <strain evidence="1">HHB10654</strain>
    </source>
</reference>
<gene>
    <name evidence="1" type="ORF">BV25DRAFT_1762471</name>
</gene>
<accession>A0ACB8SQ90</accession>
<keyword evidence="2" id="KW-1185">Reference proteome</keyword>
<name>A0ACB8SQ90_9AGAM</name>
<feature type="non-terminal residue" evidence="1">
    <location>
        <position position="1"/>
    </location>
</feature>
<dbReference type="EMBL" id="MU277236">
    <property type="protein sequence ID" value="KAI0058383.1"/>
    <property type="molecule type" value="Genomic_DNA"/>
</dbReference>
<evidence type="ECO:0000313" key="1">
    <source>
        <dbReference type="EMBL" id="KAI0058383.1"/>
    </source>
</evidence>
<evidence type="ECO:0000313" key="2">
    <source>
        <dbReference type="Proteomes" id="UP000814140"/>
    </source>
</evidence>
<feature type="non-terminal residue" evidence="1">
    <location>
        <position position="55"/>
    </location>
</feature>